<dbReference type="RefSeq" id="WP_121848568.1">
    <property type="nucleotide sequence ID" value="NZ_CP032050.1"/>
</dbReference>
<name>A0A3G2L5L0_9FLAO</name>
<dbReference type="Gene3D" id="3.40.1170.60">
    <property type="match status" value="1"/>
</dbReference>
<dbReference type="Gene3D" id="3.30.70.270">
    <property type="match status" value="1"/>
</dbReference>
<evidence type="ECO:0000256" key="3">
    <source>
        <dbReference type="ARBA" id="ARBA00022932"/>
    </source>
</evidence>
<dbReference type="CDD" id="cd03586">
    <property type="entry name" value="PolY_Pol_IV_kappa"/>
    <property type="match status" value="1"/>
</dbReference>
<dbReference type="InterPro" id="IPR022880">
    <property type="entry name" value="DNApol_IV"/>
</dbReference>
<dbReference type="PANTHER" id="PTHR11076:SF33">
    <property type="entry name" value="DNA POLYMERASE KAPPA"/>
    <property type="match status" value="1"/>
</dbReference>
<feature type="domain" description="UmuC" evidence="5">
    <location>
        <begin position="5"/>
        <end position="184"/>
    </location>
</feature>
<evidence type="ECO:0000313" key="7">
    <source>
        <dbReference type="Proteomes" id="UP000276309"/>
    </source>
</evidence>
<dbReference type="EMBL" id="CP032050">
    <property type="protein sequence ID" value="AYN67552.1"/>
    <property type="molecule type" value="Genomic_DNA"/>
</dbReference>
<dbReference type="InterPro" id="IPR043502">
    <property type="entry name" value="DNA/RNA_pol_sf"/>
</dbReference>
<feature type="active site" evidence="4">
    <location>
        <position position="104"/>
    </location>
</feature>
<gene>
    <name evidence="4" type="primary">dinB</name>
    <name evidence="6" type="ORF">D1013_09340</name>
</gene>
<dbReference type="Gene3D" id="3.30.1490.100">
    <property type="entry name" value="DNA polymerase, Y-family, little finger domain"/>
    <property type="match status" value="1"/>
</dbReference>
<reference evidence="6 7" key="1">
    <citation type="submission" date="2018-08" db="EMBL/GenBank/DDBJ databases">
        <title>The reduced genetic potential of extracellular carbohydrate catabolism in Euzebyella marina RN62, a Flavobacteriia bacterium isolated from the hadal water.</title>
        <authorList>
            <person name="Xue C."/>
        </authorList>
    </citation>
    <scope>NUCLEOTIDE SEQUENCE [LARGE SCALE GENOMIC DNA]</scope>
    <source>
        <strain evidence="6 7">RN62</strain>
    </source>
</reference>
<comment type="subunit">
    <text evidence="4">Monomer.</text>
</comment>
<comment type="catalytic activity">
    <reaction evidence="4">
        <text>DNA(n) + a 2'-deoxyribonucleoside 5'-triphosphate = DNA(n+1) + diphosphate</text>
        <dbReference type="Rhea" id="RHEA:22508"/>
        <dbReference type="Rhea" id="RHEA-COMP:17339"/>
        <dbReference type="Rhea" id="RHEA-COMP:17340"/>
        <dbReference type="ChEBI" id="CHEBI:33019"/>
        <dbReference type="ChEBI" id="CHEBI:61560"/>
        <dbReference type="ChEBI" id="CHEBI:173112"/>
        <dbReference type="EC" id="2.7.7.7"/>
    </reaction>
</comment>
<dbReference type="GO" id="GO:0006281">
    <property type="term" value="P:DNA repair"/>
    <property type="evidence" value="ECO:0007669"/>
    <property type="project" value="UniProtKB-UniRule"/>
</dbReference>
<dbReference type="InterPro" id="IPR017961">
    <property type="entry name" value="DNA_pol_Y-fam_little_finger"/>
</dbReference>
<dbReference type="PROSITE" id="PS50173">
    <property type="entry name" value="UMUC"/>
    <property type="match status" value="1"/>
</dbReference>
<dbReference type="EC" id="2.7.7.7" evidence="4"/>
<dbReference type="GO" id="GO:0003684">
    <property type="term" value="F:damaged DNA binding"/>
    <property type="evidence" value="ECO:0007669"/>
    <property type="project" value="InterPro"/>
</dbReference>
<comment type="similarity">
    <text evidence="1 4">Belongs to the DNA polymerase type-Y family.</text>
</comment>
<keyword evidence="4" id="KW-0963">Cytoplasm</keyword>
<dbReference type="InterPro" id="IPR036775">
    <property type="entry name" value="DNA_pol_Y-fam_lit_finger_sf"/>
</dbReference>
<keyword evidence="4" id="KW-0227">DNA damage</keyword>
<organism evidence="6 7">
    <name type="scientific">Euzebyella marina</name>
    <dbReference type="NCBI Taxonomy" id="1761453"/>
    <lineage>
        <taxon>Bacteria</taxon>
        <taxon>Pseudomonadati</taxon>
        <taxon>Bacteroidota</taxon>
        <taxon>Flavobacteriia</taxon>
        <taxon>Flavobacteriales</taxon>
        <taxon>Flavobacteriaceae</taxon>
        <taxon>Euzebyella</taxon>
    </lineage>
</organism>
<dbReference type="GO" id="GO:0003887">
    <property type="term" value="F:DNA-directed DNA polymerase activity"/>
    <property type="evidence" value="ECO:0007669"/>
    <property type="project" value="UniProtKB-UniRule"/>
</dbReference>
<dbReference type="Pfam" id="PF11799">
    <property type="entry name" value="IMS_C"/>
    <property type="match status" value="1"/>
</dbReference>
<comment type="subcellular location">
    <subcellularLocation>
        <location evidence="4">Cytoplasm</location>
    </subcellularLocation>
</comment>
<dbReference type="InterPro" id="IPR001126">
    <property type="entry name" value="UmuC"/>
</dbReference>
<dbReference type="PANTHER" id="PTHR11076">
    <property type="entry name" value="DNA REPAIR POLYMERASE UMUC / TRANSFERASE FAMILY MEMBER"/>
    <property type="match status" value="1"/>
</dbReference>
<dbReference type="InterPro" id="IPR043128">
    <property type="entry name" value="Rev_trsase/Diguanyl_cyclase"/>
</dbReference>
<evidence type="ECO:0000256" key="4">
    <source>
        <dbReference type="HAMAP-Rule" id="MF_01113"/>
    </source>
</evidence>
<dbReference type="SUPFAM" id="SSF56672">
    <property type="entry name" value="DNA/RNA polymerases"/>
    <property type="match status" value="1"/>
</dbReference>
<evidence type="ECO:0000259" key="5">
    <source>
        <dbReference type="PROSITE" id="PS50173"/>
    </source>
</evidence>
<keyword evidence="4" id="KW-0808">Transferase</keyword>
<dbReference type="HAMAP" id="MF_01113">
    <property type="entry name" value="DNApol_IV"/>
    <property type="match status" value="1"/>
</dbReference>
<comment type="function">
    <text evidence="4">Poorly processive, error-prone DNA polymerase involved in untargeted mutagenesis. Copies undamaged DNA at stalled replication forks, which arise in vivo from mismatched or misaligned primer ends. These misaligned primers can be extended by PolIV. Exhibits no 3'-5' exonuclease (proofreading) activity. May be involved in translesional synthesis, in conjunction with the beta clamp from PolIII.</text>
</comment>
<dbReference type="InterPro" id="IPR050116">
    <property type="entry name" value="DNA_polymerase-Y"/>
</dbReference>
<keyword evidence="4" id="KW-0235">DNA replication</keyword>
<dbReference type="GO" id="GO:0005829">
    <property type="term" value="C:cytosol"/>
    <property type="evidence" value="ECO:0007669"/>
    <property type="project" value="TreeGrafter"/>
</dbReference>
<evidence type="ECO:0000256" key="1">
    <source>
        <dbReference type="ARBA" id="ARBA00010945"/>
    </source>
</evidence>
<keyword evidence="4" id="KW-0234">DNA repair</keyword>
<dbReference type="GO" id="GO:0000287">
    <property type="term" value="F:magnesium ion binding"/>
    <property type="evidence" value="ECO:0007669"/>
    <property type="project" value="UniProtKB-UniRule"/>
</dbReference>
<keyword evidence="4" id="KW-0479">Metal-binding</keyword>
<feature type="binding site" evidence="4">
    <location>
        <position position="9"/>
    </location>
    <ligand>
        <name>Mg(2+)</name>
        <dbReference type="ChEBI" id="CHEBI:18420"/>
    </ligand>
</feature>
<dbReference type="KEGG" id="emar:D1013_09340"/>
<dbReference type="SUPFAM" id="SSF100879">
    <property type="entry name" value="Lesion bypass DNA polymerase (Y-family), little finger domain"/>
    <property type="match status" value="1"/>
</dbReference>
<keyword evidence="4" id="KW-0238">DNA-binding</keyword>
<dbReference type="Pfam" id="PF00817">
    <property type="entry name" value="IMS"/>
    <property type="match status" value="1"/>
</dbReference>
<comment type="cofactor">
    <cofactor evidence="4">
        <name>Mg(2+)</name>
        <dbReference type="ChEBI" id="CHEBI:18420"/>
    </cofactor>
    <text evidence="4">Binds 2 magnesium ions per subunit.</text>
</comment>
<evidence type="ECO:0000313" key="6">
    <source>
        <dbReference type="EMBL" id="AYN67552.1"/>
    </source>
</evidence>
<dbReference type="Proteomes" id="UP000276309">
    <property type="component" value="Chromosome"/>
</dbReference>
<keyword evidence="4" id="KW-0460">Magnesium</keyword>
<evidence type="ECO:0000256" key="2">
    <source>
        <dbReference type="ARBA" id="ARBA00022457"/>
    </source>
</evidence>
<keyword evidence="4" id="KW-0548">Nucleotidyltransferase</keyword>
<keyword evidence="2 4" id="KW-0515">Mutator protein</keyword>
<dbReference type="AlphaFoldDB" id="A0A3G2L5L0"/>
<sequence>MESNILHLDLDTFFVSCERRLDSKLLKRPVLVGGTGNRGVVSACSYETRKFGVRSGMAMKLAKQLCPEAYVIRGNASTYTKFSQEVTDIIKEQVPLFEKASVDEFYADLSGMDKFFGCYKYATELRHRIMKETGLPISFGLSSNKITSKVATNEAKPNNQMKIEFGLEKSFLAPLSVHKIPSIGEKTFQSLKNMGVFKVKTIQDMPEEMMISAFGKNGQVIWRRANGMDRPPLIQYHERKSISTERTFWNTTDMVKLRTTLTAMAENLGFALRNGDKLTSCISIKIRYADFNTYTKQVKIPYTSADHILIPKVLELFEQLYQRRLLLRLVGVRMSDLVSGNYQINLFDDTEEMLNLYGAMDHIRRRFGEKTVMRASSMGAKSIGRFYNAFNGEPPMVLAHRTQ</sequence>
<dbReference type="GO" id="GO:0009432">
    <property type="term" value="P:SOS response"/>
    <property type="evidence" value="ECO:0007669"/>
    <property type="project" value="TreeGrafter"/>
</dbReference>
<feature type="binding site" evidence="4">
    <location>
        <position position="103"/>
    </location>
    <ligand>
        <name>Mg(2+)</name>
        <dbReference type="ChEBI" id="CHEBI:18420"/>
    </ligand>
</feature>
<dbReference type="GO" id="GO:0042276">
    <property type="term" value="P:error-prone translesion synthesis"/>
    <property type="evidence" value="ECO:0007669"/>
    <property type="project" value="TreeGrafter"/>
</dbReference>
<feature type="site" description="Substrate discrimination" evidence="4">
    <location>
        <position position="14"/>
    </location>
</feature>
<protein>
    <recommendedName>
        <fullName evidence="4">DNA polymerase IV</fullName>
        <shortName evidence="4">Pol IV</shortName>
        <ecNumber evidence="4">2.7.7.7</ecNumber>
    </recommendedName>
</protein>
<keyword evidence="3 4" id="KW-0239">DNA-directed DNA polymerase</keyword>
<dbReference type="Gene3D" id="1.10.150.20">
    <property type="entry name" value="5' to 3' exonuclease, C-terminal subdomain"/>
    <property type="match status" value="1"/>
</dbReference>
<dbReference type="OrthoDB" id="9808813at2"/>
<proteinExistence type="inferred from homology"/>
<dbReference type="GO" id="GO:0006261">
    <property type="term" value="P:DNA-templated DNA replication"/>
    <property type="evidence" value="ECO:0007669"/>
    <property type="project" value="UniProtKB-UniRule"/>
</dbReference>
<keyword evidence="7" id="KW-1185">Reference proteome</keyword>
<accession>A0A3G2L5L0</accession>